<comment type="subcellular location">
    <subcellularLocation>
        <location evidence="4">Peroxisome membrane</location>
    </subcellularLocation>
</comment>
<evidence type="ECO:0000256" key="2">
    <source>
        <dbReference type="ARBA" id="ARBA00023136"/>
    </source>
</evidence>
<organism evidence="5 6">
    <name type="scientific">Tothia fuscella</name>
    <dbReference type="NCBI Taxonomy" id="1048955"/>
    <lineage>
        <taxon>Eukaryota</taxon>
        <taxon>Fungi</taxon>
        <taxon>Dikarya</taxon>
        <taxon>Ascomycota</taxon>
        <taxon>Pezizomycotina</taxon>
        <taxon>Dothideomycetes</taxon>
        <taxon>Pleosporomycetidae</taxon>
        <taxon>Venturiales</taxon>
        <taxon>Cylindrosympodiaceae</taxon>
        <taxon>Tothia</taxon>
    </lineage>
</organism>
<comment type="caution">
    <text evidence="5">The sequence shown here is derived from an EMBL/GenBank/DDBJ whole genome shotgun (WGS) entry which is preliminary data.</text>
</comment>
<keyword evidence="1" id="KW-0962">Peroxisome biogenesis</keyword>
<dbReference type="InterPro" id="IPR008733">
    <property type="entry name" value="PEX11"/>
</dbReference>
<keyword evidence="6" id="KW-1185">Reference proteome</keyword>
<dbReference type="Pfam" id="PF05648">
    <property type="entry name" value="PEX11"/>
    <property type="match status" value="1"/>
</dbReference>
<keyword evidence="3" id="KW-0576">Peroxisome</keyword>
<keyword evidence="2" id="KW-0472">Membrane</keyword>
<proteinExistence type="predicted"/>
<name>A0A9P4NEG9_9PEZI</name>
<evidence type="ECO:0000256" key="1">
    <source>
        <dbReference type="ARBA" id="ARBA00022593"/>
    </source>
</evidence>
<evidence type="ECO:0000313" key="6">
    <source>
        <dbReference type="Proteomes" id="UP000800235"/>
    </source>
</evidence>
<dbReference type="OrthoDB" id="411017at2759"/>
<sequence length="235" mass="26323">MVFADAVVYHPTVTHFLKYIATTVGRDKFLRTIQYFSRFYAWYLYRTNNPQSAIAPWEAMKKQFGTTRKIMRLGKFVEHIKAAAVAADAKGMDPILKYCAVGRQLGYTAYITLDNISAIDAIGIRKFDNIKKIQKEAYRMWMTGLLFNTLAGLYKLYQIKAHSSTVNKQDAEGAVQAKKLEREQNATSLQLVQDLCDLAAPSTALGFANFDDGFIGLAGTVSSLLGVYSTWKKTA</sequence>
<dbReference type="GO" id="GO:0016559">
    <property type="term" value="P:peroxisome fission"/>
    <property type="evidence" value="ECO:0007669"/>
    <property type="project" value="InterPro"/>
</dbReference>
<dbReference type="GO" id="GO:0005778">
    <property type="term" value="C:peroxisomal membrane"/>
    <property type="evidence" value="ECO:0007669"/>
    <property type="project" value="UniProtKB-SubCell"/>
</dbReference>
<gene>
    <name evidence="5" type="ORF">EJ08DRAFT_654664</name>
</gene>
<dbReference type="Proteomes" id="UP000800235">
    <property type="component" value="Unassembled WGS sequence"/>
</dbReference>
<evidence type="ECO:0000313" key="5">
    <source>
        <dbReference type="EMBL" id="KAF2416692.1"/>
    </source>
</evidence>
<dbReference type="AlphaFoldDB" id="A0A9P4NEG9"/>
<dbReference type="PANTHER" id="PTHR12652">
    <property type="entry name" value="PEROXISOMAL BIOGENESIS FACTOR 11"/>
    <property type="match status" value="1"/>
</dbReference>
<evidence type="ECO:0000256" key="3">
    <source>
        <dbReference type="ARBA" id="ARBA00023140"/>
    </source>
</evidence>
<dbReference type="EMBL" id="MU007151">
    <property type="protein sequence ID" value="KAF2416692.1"/>
    <property type="molecule type" value="Genomic_DNA"/>
</dbReference>
<protein>
    <submittedName>
        <fullName evidence="5">Peroxisomal membrane protein PMP27</fullName>
    </submittedName>
</protein>
<reference evidence="5" key="1">
    <citation type="journal article" date="2020" name="Stud. Mycol.">
        <title>101 Dothideomycetes genomes: a test case for predicting lifestyles and emergence of pathogens.</title>
        <authorList>
            <person name="Haridas S."/>
            <person name="Albert R."/>
            <person name="Binder M."/>
            <person name="Bloem J."/>
            <person name="Labutti K."/>
            <person name="Salamov A."/>
            <person name="Andreopoulos B."/>
            <person name="Baker S."/>
            <person name="Barry K."/>
            <person name="Bills G."/>
            <person name="Bluhm B."/>
            <person name="Cannon C."/>
            <person name="Castanera R."/>
            <person name="Culley D."/>
            <person name="Daum C."/>
            <person name="Ezra D."/>
            <person name="Gonzalez J."/>
            <person name="Henrissat B."/>
            <person name="Kuo A."/>
            <person name="Liang C."/>
            <person name="Lipzen A."/>
            <person name="Lutzoni F."/>
            <person name="Magnuson J."/>
            <person name="Mondo S."/>
            <person name="Nolan M."/>
            <person name="Ohm R."/>
            <person name="Pangilinan J."/>
            <person name="Park H.-J."/>
            <person name="Ramirez L."/>
            <person name="Alfaro M."/>
            <person name="Sun H."/>
            <person name="Tritt A."/>
            <person name="Yoshinaga Y."/>
            <person name="Zwiers L.-H."/>
            <person name="Turgeon B."/>
            <person name="Goodwin S."/>
            <person name="Spatafora J."/>
            <person name="Crous P."/>
            <person name="Grigoriev I."/>
        </authorList>
    </citation>
    <scope>NUCLEOTIDE SEQUENCE</scope>
    <source>
        <strain evidence="5">CBS 130266</strain>
    </source>
</reference>
<dbReference type="PANTHER" id="PTHR12652:SF50">
    <property type="entry name" value="PEROXIN 11"/>
    <property type="match status" value="1"/>
</dbReference>
<evidence type="ECO:0000256" key="4">
    <source>
        <dbReference type="ARBA" id="ARBA00046271"/>
    </source>
</evidence>
<accession>A0A9P4NEG9</accession>